<dbReference type="InterPro" id="IPR003148">
    <property type="entry name" value="RCK_N"/>
</dbReference>
<name>A0A8J7GAZ4_9ACTN</name>
<dbReference type="InterPro" id="IPR050721">
    <property type="entry name" value="Trk_Ktr_HKT_K-transport"/>
</dbReference>
<gene>
    <name evidence="3" type="ORF">IW245_003252</name>
</gene>
<evidence type="ECO:0000313" key="3">
    <source>
        <dbReference type="EMBL" id="MBG6137058.1"/>
    </source>
</evidence>
<dbReference type="PANTHER" id="PTHR43833:SF11">
    <property type="entry name" value="VOLTAGE-GATED POTASSIUM CHANNEL KCH"/>
    <property type="match status" value="1"/>
</dbReference>
<dbReference type="Proteomes" id="UP000622552">
    <property type="component" value="Unassembled WGS sequence"/>
</dbReference>
<dbReference type="GO" id="GO:0006813">
    <property type="term" value="P:potassium ion transport"/>
    <property type="evidence" value="ECO:0007669"/>
    <property type="project" value="InterPro"/>
</dbReference>
<protein>
    <submittedName>
        <fullName evidence="3">Trk K+ transport system NAD-binding subunit</fullName>
    </submittedName>
</protein>
<keyword evidence="1" id="KW-0472">Membrane</keyword>
<dbReference type="InterPro" id="IPR036291">
    <property type="entry name" value="NAD(P)-bd_dom_sf"/>
</dbReference>
<dbReference type="PROSITE" id="PS51201">
    <property type="entry name" value="RCK_N"/>
    <property type="match status" value="1"/>
</dbReference>
<dbReference type="Pfam" id="PF02254">
    <property type="entry name" value="TrkA_N"/>
    <property type="match status" value="1"/>
</dbReference>
<feature type="transmembrane region" description="Helical" evidence="1">
    <location>
        <begin position="231"/>
        <end position="252"/>
    </location>
</feature>
<dbReference type="Gene3D" id="3.40.50.720">
    <property type="entry name" value="NAD(P)-binding Rossmann-like Domain"/>
    <property type="match status" value="2"/>
</dbReference>
<dbReference type="EMBL" id="JADOUF010000001">
    <property type="protein sequence ID" value="MBG6137058.1"/>
    <property type="molecule type" value="Genomic_DNA"/>
</dbReference>
<proteinExistence type="predicted"/>
<dbReference type="SUPFAM" id="SSF51735">
    <property type="entry name" value="NAD(P)-binding Rossmann-fold domains"/>
    <property type="match status" value="2"/>
</dbReference>
<accession>A0A8J7GAZ4</accession>
<organism evidence="3 4">
    <name type="scientific">Longispora fulva</name>
    <dbReference type="NCBI Taxonomy" id="619741"/>
    <lineage>
        <taxon>Bacteria</taxon>
        <taxon>Bacillati</taxon>
        <taxon>Actinomycetota</taxon>
        <taxon>Actinomycetes</taxon>
        <taxon>Micromonosporales</taxon>
        <taxon>Micromonosporaceae</taxon>
        <taxon>Longispora</taxon>
    </lineage>
</organism>
<dbReference type="AlphaFoldDB" id="A0A8J7GAZ4"/>
<dbReference type="PANTHER" id="PTHR43833">
    <property type="entry name" value="POTASSIUM CHANNEL PROTEIN 2-RELATED-RELATED"/>
    <property type="match status" value="1"/>
</dbReference>
<sequence length="449" mass="47780">MTPPATDDPRPFVVIGTTVVAKRVCGTLASLGEDVIHLAEPTEDELRTATARRPRGVAVLVHDDVACLRYALTVAHMRPQTRLVVSIFDRTVAEQLRRVMPACVVASPADVSAPTLAAACLNTDLLAVWETGNGPTGVRRIDDALTVAGYPLPGRWRTRLGRLRGQLRPHDGGSRMLLAGLAGLAGVLCADWLWLFLRHHLDPATALYEAVRVVATVGPAEAPEASVRYRLFAAAAMLATIVFTAVFTAGIVHRALNGRTFGLIGHRAPPVDGHVVVVGMGQVGLRLCLALKDLGIGVVAVERDPAADNLRIAKQSRIPVLVAHGSDRRVLTSLRLHRAIALAVVGSDELDNIAVALTGLAVAPHVRVVLRAGDSEATAETRSLFRIAEIRDVTAMSATFVVLALRRVDPVHLCSDGLHVYAQLGGPEFTECTSGVAAACRHLEPPRTA</sequence>
<feature type="transmembrane region" description="Helical" evidence="1">
    <location>
        <begin position="176"/>
        <end position="197"/>
    </location>
</feature>
<keyword evidence="4" id="KW-1185">Reference proteome</keyword>
<evidence type="ECO:0000256" key="1">
    <source>
        <dbReference type="SAM" id="Phobius"/>
    </source>
</evidence>
<evidence type="ECO:0000259" key="2">
    <source>
        <dbReference type="PROSITE" id="PS51201"/>
    </source>
</evidence>
<feature type="domain" description="RCK N-terminal" evidence="2">
    <location>
        <begin position="272"/>
        <end position="403"/>
    </location>
</feature>
<keyword evidence="1" id="KW-0812">Transmembrane</keyword>
<reference evidence="3" key="1">
    <citation type="submission" date="2020-11" db="EMBL/GenBank/DDBJ databases">
        <title>Sequencing the genomes of 1000 actinobacteria strains.</title>
        <authorList>
            <person name="Klenk H.-P."/>
        </authorList>
    </citation>
    <scope>NUCLEOTIDE SEQUENCE</scope>
    <source>
        <strain evidence="3">DSM 45356</strain>
    </source>
</reference>
<comment type="caution">
    <text evidence="3">The sequence shown here is derived from an EMBL/GenBank/DDBJ whole genome shotgun (WGS) entry which is preliminary data.</text>
</comment>
<keyword evidence="1" id="KW-1133">Transmembrane helix</keyword>
<evidence type="ECO:0000313" key="4">
    <source>
        <dbReference type="Proteomes" id="UP000622552"/>
    </source>
</evidence>
<dbReference type="RefSeq" id="WP_197003965.1">
    <property type="nucleotide sequence ID" value="NZ_BONS01000022.1"/>
</dbReference>